<gene>
    <name evidence="2" type="ORF">PS833_05180</name>
</gene>
<evidence type="ECO:0000256" key="1">
    <source>
        <dbReference type="SAM" id="MobiDB-lite"/>
    </source>
</evidence>
<reference evidence="2 3" key="1">
    <citation type="submission" date="2019-09" db="EMBL/GenBank/DDBJ databases">
        <authorList>
            <person name="Chandra G."/>
            <person name="Truman W A."/>
        </authorList>
    </citation>
    <scope>NUCLEOTIDE SEQUENCE [LARGE SCALE GENOMIC DNA]</scope>
    <source>
        <strain evidence="2">PS833</strain>
    </source>
</reference>
<proteinExistence type="predicted"/>
<name>A0A5E7F240_PSEFL</name>
<organism evidence="2 3">
    <name type="scientific">Pseudomonas fluorescens</name>
    <dbReference type="NCBI Taxonomy" id="294"/>
    <lineage>
        <taxon>Bacteria</taxon>
        <taxon>Pseudomonadati</taxon>
        <taxon>Pseudomonadota</taxon>
        <taxon>Gammaproteobacteria</taxon>
        <taxon>Pseudomonadales</taxon>
        <taxon>Pseudomonadaceae</taxon>
        <taxon>Pseudomonas</taxon>
    </lineage>
</organism>
<dbReference type="OrthoDB" id="5905222at2"/>
<dbReference type="AlphaFoldDB" id="A0A5E7F240"/>
<dbReference type="InterPro" id="IPR022385">
    <property type="entry name" value="Rhs_assc_core"/>
</dbReference>
<evidence type="ECO:0000313" key="3">
    <source>
        <dbReference type="Proteomes" id="UP000409037"/>
    </source>
</evidence>
<dbReference type="EMBL" id="CABVHU010000016">
    <property type="protein sequence ID" value="VVO33408.1"/>
    <property type="molecule type" value="Genomic_DNA"/>
</dbReference>
<protein>
    <recommendedName>
        <fullName evidence="4">RHS repeat-associated core domain-containing protein</fullName>
    </recommendedName>
</protein>
<accession>A0A5E7F240</accession>
<feature type="compositionally biased region" description="Polar residues" evidence="1">
    <location>
        <begin position="231"/>
        <end position="248"/>
    </location>
</feature>
<dbReference type="RefSeq" id="WP_150800356.1">
    <property type="nucleotide sequence ID" value="NZ_CABVHU010000016.1"/>
</dbReference>
<evidence type="ECO:0000313" key="2">
    <source>
        <dbReference type="EMBL" id="VVO33408.1"/>
    </source>
</evidence>
<dbReference type="Gene3D" id="2.180.10.10">
    <property type="entry name" value="RHS repeat-associated core"/>
    <property type="match status" value="1"/>
</dbReference>
<dbReference type="SUPFAM" id="SSF56399">
    <property type="entry name" value="ADP-ribosylation"/>
    <property type="match status" value="1"/>
</dbReference>
<sequence>MPTSIRETLLCRYHYDSLNRLVECTPFEQATIQRYYCKKRLATEMRGAVQRTIVQYNDQLLAQQQREGGKMAAALLATDQQRSVLSVLDATQPHPLAYTPYGHRPMENGLLSLLGFNGERPDPVTGHYHLGSGYRQYNPVLMRFNSPDSWSPFGEGGVNAFSYCAGEPVLGSDPSGHSHLFRSLWKGIKNIFGRTPKKFRNPTTVAAPISASQHTSDAKYEANLAKFTSEFPGTSQPGRKNSLDLTTHPQKHPNLINR</sequence>
<evidence type="ECO:0008006" key="4">
    <source>
        <dbReference type="Google" id="ProtNLM"/>
    </source>
</evidence>
<dbReference type="Proteomes" id="UP000409037">
    <property type="component" value="Unassembled WGS sequence"/>
</dbReference>
<feature type="region of interest" description="Disordered" evidence="1">
    <location>
        <begin position="229"/>
        <end position="258"/>
    </location>
</feature>
<dbReference type="NCBIfam" id="TIGR03696">
    <property type="entry name" value="Rhs_assc_core"/>
    <property type="match status" value="1"/>
</dbReference>